<feature type="compositionally biased region" description="Basic residues" evidence="1">
    <location>
        <begin position="13"/>
        <end position="26"/>
    </location>
</feature>
<evidence type="ECO:0000256" key="2">
    <source>
        <dbReference type="SAM" id="Phobius"/>
    </source>
</evidence>
<sequence>MPTTKHSAYYTLHKMRNPNGHHKHGKDRQQQQQQQSDCVDCHTGEGHDEGITDKIKDMFGNMSTMEIWALAVLVVAMVVFVWYAMAGRGHGGRSRHQNHGAAPYPYHGAFEF</sequence>
<protein>
    <submittedName>
        <fullName evidence="3">Uncharacterized protein</fullName>
    </submittedName>
</protein>
<organismHost>
    <name type="scientific">Thunnus thynnus</name>
    <name type="common">Atlantic bluefin tuna</name>
    <name type="synonym">Scomber thynnus</name>
    <dbReference type="NCBI Taxonomy" id="8237"/>
</organismHost>
<evidence type="ECO:0000256" key="1">
    <source>
        <dbReference type="SAM" id="MobiDB-lite"/>
    </source>
</evidence>
<keyword evidence="2" id="KW-1133">Transmembrane helix</keyword>
<feature type="transmembrane region" description="Helical" evidence="2">
    <location>
        <begin position="67"/>
        <end position="85"/>
    </location>
</feature>
<gene>
    <name evidence="3" type="ORF">ORF006</name>
</gene>
<organismHost>
    <name type="scientific">Seriola</name>
    <dbReference type="NCBI Taxonomy" id="8160"/>
</organismHost>
<keyword evidence="2" id="KW-0812">Transmembrane</keyword>
<dbReference type="EMBL" id="MT798582">
    <property type="protein sequence ID" value="QND75792.1"/>
    <property type="molecule type" value="Genomic_DNA"/>
</dbReference>
<name>A0A7G6U9W0_RSIV</name>
<evidence type="ECO:0000313" key="3">
    <source>
        <dbReference type="EMBL" id="QND75792.1"/>
    </source>
</evidence>
<accession>A0A7G6U9W0</accession>
<proteinExistence type="predicted"/>
<feature type="region of interest" description="Disordered" evidence="1">
    <location>
        <begin position="1"/>
        <end position="46"/>
    </location>
</feature>
<keyword evidence="2" id="KW-0472">Membrane</keyword>
<organismHost>
    <name type="scientific">Epinephelus</name>
    <dbReference type="NCBI Taxonomy" id="94231"/>
</organismHost>
<organism evidence="3">
    <name type="scientific">Red sea bream iridovirus</name>
    <name type="common">RSIV</name>
    <dbReference type="NCBI Taxonomy" id="65424"/>
    <lineage>
        <taxon>Viruses</taxon>
        <taxon>Varidnaviria</taxon>
        <taxon>Bamfordvirae</taxon>
        <taxon>Nucleocytoviricota</taxon>
        <taxon>Megaviricetes</taxon>
        <taxon>Pimascovirales</taxon>
        <taxon>Pimascovirales incertae sedis</taxon>
        <taxon>Iridoviridae</taxon>
        <taxon>Alphairidovirinae</taxon>
        <taxon>Megalocytivirus</taxon>
        <taxon>Megalocytivirus pagrus1</taxon>
        <taxon>Infectious spleen and kidney necrosis virus</taxon>
    </lineage>
</organism>
<reference evidence="3" key="1">
    <citation type="submission" date="2020-07" db="EMBL/GenBank/DDBJ databases">
        <title>Complete genome sequence of Red Seabream iridovirus isolated from Asian seabass.</title>
        <authorList>
            <person name="Puneeth T.G."/>
            <person name="Girisha S.K."/>
            <person name="Baliga P."/>
            <person name="Shekar M."/>
            <person name="Nithin M.S."/>
            <person name="Naveen B.T."/>
            <person name="Vinay T.N."/>
            <person name="Suresh T."/>
            <person name="Ajay S.K."/>
            <person name="Venugopal M.N."/>
            <person name="Ramesh K.S."/>
        </authorList>
    </citation>
    <scope>NUCLEOTIDE SEQUENCE</scope>
    <source>
        <strain evidence="3">RSIV_121</strain>
    </source>
</reference>
<organismHost>
    <name type="scientific">Lateolabrax</name>
    <dbReference type="NCBI Taxonomy" id="8163"/>
</organismHost>